<comment type="caution">
    <text evidence="25">The sequence shown here is derived from an EMBL/GenBank/DDBJ whole genome shotgun (WGS) entry which is preliminary data.</text>
</comment>
<proteinExistence type="inferred from homology"/>
<accession>A0ABP1GGD9</accession>
<feature type="domain" description="Dynein heavy chain AAA 5 extension" evidence="21">
    <location>
        <begin position="2510"/>
        <end position="2612"/>
    </location>
</feature>
<dbReference type="Proteomes" id="UP001642409">
    <property type="component" value="Unassembled WGS sequence"/>
</dbReference>
<evidence type="ECO:0000256" key="14">
    <source>
        <dbReference type="SAM" id="MobiDB-lite"/>
    </source>
</evidence>
<evidence type="ECO:0000256" key="3">
    <source>
        <dbReference type="ARBA" id="ARBA00022490"/>
    </source>
</evidence>
<dbReference type="Gene3D" id="1.20.1270.280">
    <property type="match status" value="1"/>
</dbReference>
<keyword evidence="4" id="KW-0493">Microtubule</keyword>
<dbReference type="InterPro" id="IPR043157">
    <property type="entry name" value="Dynein_AAA1S"/>
</dbReference>
<dbReference type="Pfam" id="PF12781">
    <property type="entry name" value="AAA_9"/>
    <property type="match status" value="1"/>
</dbReference>
<evidence type="ECO:0000256" key="12">
    <source>
        <dbReference type="ARBA" id="ARBA00023273"/>
    </source>
</evidence>
<dbReference type="InterPro" id="IPR041658">
    <property type="entry name" value="AAA_lid_11"/>
</dbReference>
<dbReference type="Gene3D" id="3.40.50.300">
    <property type="entry name" value="P-loop containing nucleotide triphosphate hydrolases"/>
    <property type="match status" value="5"/>
</dbReference>
<comment type="subcellular location">
    <subcellularLocation>
        <location evidence="1">Cytoplasm</location>
        <location evidence="1">Cytoskeleton</location>
        <location evidence="1">Cilium axoneme</location>
    </subcellularLocation>
</comment>
<dbReference type="Pfam" id="PF12780">
    <property type="entry name" value="AAA_8"/>
    <property type="match status" value="1"/>
</dbReference>
<dbReference type="Gene3D" id="1.10.8.720">
    <property type="entry name" value="Region D6 of dynein motor"/>
    <property type="match status" value="1"/>
</dbReference>
<keyword evidence="5" id="KW-0547">Nucleotide-binding</keyword>
<name>A0ABP1GGD9_9EUKA</name>
<dbReference type="Pfam" id="PF12775">
    <property type="entry name" value="AAA_7"/>
    <property type="match status" value="1"/>
</dbReference>
<feature type="domain" description="Dynein heavy chain region D6 P-loop" evidence="15">
    <location>
        <begin position="4255"/>
        <end position="4385"/>
    </location>
</feature>
<dbReference type="InterPro" id="IPR004273">
    <property type="entry name" value="Dynein_heavy_D6_P-loop"/>
</dbReference>
<protein>
    <submittedName>
        <fullName evidence="25">Dynein_heavy chain</fullName>
    </submittedName>
</protein>
<dbReference type="Pfam" id="PF12774">
    <property type="entry name" value="AAA_6"/>
    <property type="match status" value="1"/>
</dbReference>
<dbReference type="Gene3D" id="1.10.8.710">
    <property type="match status" value="1"/>
</dbReference>
<dbReference type="Gene3D" id="1.20.920.20">
    <property type="match status" value="1"/>
</dbReference>
<dbReference type="Gene3D" id="1.20.140.100">
    <property type="entry name" value="Dynein heavy chain, N-terminal domain 2"/>
    <property type="match status" value="1"/>
</dbReference>
<evidence type="ECO:0000259" key="15">
    <source>
        <dbReference type="Pfam" id="PF03028"/>
    </source>
</evidence>
<feature type="compositionally biased region" description="Acidic residues" evidence="14">
    <location>
        <begin position="1078"/>
        <end position="1107"/>
    </location>
</feature>
<feature type="domain" description="Dynein heavy chain 3 AAA+ lid" evidence="22">
    <location>
        <begin position="2922"/>
        <end position="3005"/>
    </location>
</feature>
<dbReference type="InterPro" id="IPR026983">
    <property type="entry name" value="DHC"/>
</dbReference>
<evidence type="ECO:0000259" key="17">
    <source>
        <dbReference type="Pfam" id="PF12774"/>
    </source>
</evidence>
<feature type="domain" description="Dynein heavy chain hydrolytic ATP-binding dynein motor region" evidence="17">
    <location>
        <begin position="1799"/>
        <end position="2129"/>
    </location>
</feature>
<evidence type="ECO:0000256" key="2">
    <source>
        <dbReference type="ARBA" id="ARBA00008887"/>
    </source>
</evidence>
<dbReference type="Pfam" id="PF08393">
    <property type="entry name" value="DHC_N2"/>
    <property type="match status" value="1"/>
</dbReference>
<evidence type="ECO:0000313" key="25">
    <source>
        <dbReference type="EMBL" id="CAL5970311.1"/>
    </source>
</evidence>
<dbReference type="InterPro" id="IPR024317">
    <property type="entry name" value="Dynein_heavy_chain_D4_dom"/>
</dbReference>
<dbReference type="InterPro" id="IPR041228">
    <property type="entry name" value="Dynein_C"/>
</dbReference>
<dbReference type="PANTHER" id="PTHR22878">
    <property type="entry name" value="DYNEIN HEAVY CHAIN 6, AXONEMAL-LIKE-RELATED"/>
    <property type="match status" value="1"/>
</dbReference>
<dbReference type="InterPro" id="IPR013602">
    <property type="entry name" value="Dynein_heavy_linker"/>
</dbReference>
<dbReference type="Gene3D" id="1.20.58.1120">
    <property type="match status" value="1"/>
</dbReference>
<evidence type="ECO:0000256" key="1">
    <source>
        <dbReference type="ARBA" id="ARBA00004430"/>
    </source>
</evidence>
<keyword evidence="10" id="KW-0505">Motor protein</keyword>
<feature type="domain" description="Dynein heavy chain C-terminal" evidence="24">
    <location>
        <begin position="4671"/>
        <end position="4966"/>
    </location>
</feature>
<evidence type="ECO:0000259" key="16">
    <source>
        <dbReference type="Pfam" id="PF08393"/>
    </source>
</evidence>
<keyword evidence="26" id="KW-1185">Reference proteome</keyword>
<dbReference type="Gene3D" id="6.10.140.1060">
    <property type="match status" value="1"/>
</dbReference>
<feature type="domain" description="Dynein heavy chain coiled coil stalk" evidence="18">
    <location>
        <begin position="3385"/>
        <end position="3711"/>
    </location>
</feature>
<dbReference type="PANTHER" id="PTHR22878:SF69">
    <property type="entry name" value="DYNEIN HEAVY CHAIN"/>
    <property type="match status" value="1"/>
</dbReference>
<dbReference type="InterPro" id="IPR035706">
    <property type="entry name" value="AAA_9"/>
</dbReference>
<dbReference type="Pfam" id="PF18199">
    <property type="entry name" value="Dynein_C"/>
    <property type="match status" value="1"/>
</dbReference>
<dbReference type="Gene3D" id="1.10.8.1220">
    <property type="match status" value="1"/>
</dbReference>
<dbReference type="InterPro" id="IPR042222">
    <property type="entry name" value="Dynein_2_N"/>
</dbReference>
<keyword evidence="3" id="KW-0963">Cytoplasm</keyword>
<evidence type="ECO:0000259" key="24">
    <source>
        <dbReference type="Pfam" id="PF18199"/>
    </source>
</evidence>
<sequence>MSDEQDIPNEQEDMLTNRLYVSPQNAGKPIPMPTIIPENNPLYPKRVSMMKNLGQGNKAGTIHFTQLSNPPKVLQSKAKQSVKESHDERLIITTLVEPLEAVKLLDNAQEGTFFYMQRADKLSQQPGIKPSEQKQLDEKEEFELLVCPHTLIDLKDYFTLSKAGMTHISESQHSFTDMKEWLDELQKLQKLRQIGIFRNFRTWKPLRQLKRAVTINRQARASGALAKNLFTVNNYLRYSLAVTLECTNGIRSMNVIVIQQDVDEHHKVKNALKKMVKDNRKAVAAIQQDETEENKKIKQQILDCEKFLLKLFENFSLCKPVVKQTQYQDNETENQTNFGDNEGQTNNFYQNQEKVFKYPFTIEQYDDMTKLRCQDLTQLFDAMMTQLLTQMRSMVDEVISSNFGQTGNTNDRAVKAATSYTERASRINMCKRLLGYLRLTDFMIMDSLYDFQYATLQKLYQRMFQASKFPLLEKHQVVATLEELIERERLGQYLFDGKEAAQVDDKKEEEGNVLDDGEEKIITIGDGSRSIFIGYIQCGIQNTKSEGSRELRQEEDPLTPGYNVQAGQTAVIQLSPSADDFYQAVDTFNESLLSILDCIKRLTNHEDFADISLPVFSNSDATFENVEDVNKLQLLQEINAPTLQVLFASNPNFRQLVNNLKNELYNQYNKAQQWSQILQPFFDAYNQTMNLNISQIERKLFQTPVSMFEGSDLDSKDKKWSVNFKRLITNSVWDSKNDYETLMNELLAIDFKDVATMTENHLKIDIKSKADVPMCSKSGLNKFTLQENLISDAEFNDILSLIEHNRRLHTSMPQIVNLGMFSFDLMDLKKAFLPTSQRALNFLRYAIPAAIVKRYILLLTNIYMLKKYINSTFYDIESFILYREVVLLISDEVIDSIKAIATNILDFSNMYQAHGIPLPPQILNLQIFFNQQFEIFKSQIINAESNLDSLTNNWLMKQNEECIKCQKDLEVLKTQMRLKSLNKTVELFNVAEMAQFVEEYNQDREEFAKLQEEYQLQLDNLIAERTKQLQSGNDVSDLNEKISDIQQVMLPECMVCSIQSLTAEEIIKQHKYYILKEEQDEEQEEPDELEEEKIVEKEEEAEVEDEVPTQSENATETNPQEVNMDDTNKLPVNPEEEETQIQLTYHHRISKALIKLQFRAKKTDTQKQALDKVESKIKQVRGYQQSLSAEPHEFPLLEVVSQHIRQYYNLWTSSLNWLKNIIIMSRQNFLGEISQDQLGQLVAQTGKIAFMCERSLQNSEMPVILKQRVTEMRQVIPIVNSLDNSALREQHWKNVGDILSRPVPVVNIQVEVDGETKTTQKPQVNIAWLVQHQALMYKDSLSQVSNNAANELSLEKQYKKIDTEWQKIELNSSTYKDSHDIFVLKDTADLITKLEDALLVVSGIACSRYVAGLKEVVESLFDKLKQLNYSLDVFLKVQKGYLYLLNIFNSGDIQKQLPTETKMFQELDGFWRRLMLKVQDYPQALGVTQFQIIQVKDEQNLIGLSLKPSPLEIQLKKYEMMLELIQKSLDNYLHSKRLAFARLFFISDDELLDLLAQAKNPHMLQGHMRKLFENVVSVELVNNVQAGGLEIVSLISEEGEKLVLTQSVKPRGSITAWLQTLEQKMKQSVAKAVKQAIDGYQNYQTRNQWIINNLGQTIIAAGQVFWCSYLTEAIDGKSELSEFGYGRLKGEANIFTVKDAKVDKTKQIPPLQLYYNKFEADLQSMVQLIKSNLTKLQRGSITALATIETHSRDTIQQLINAKPTSTADFEFQKLQRYYYNPQDIEMPIHIKQNTTIIPYLNEYLGASARLVITPLTDLVYLHIAVSVQNCKAINLAGPAGTGKSETTKDQNKSRANSCVVFNCSENVEISVMNRFFMGFCITGAGSCLDEFNRLELSLLSVIAGSIKQILDGLKVVRSSSKKDFIFNGQSIYLHPDTLLAISLNPGYAGRAELPQNLKNLFRSFSMVVPDYSLISEIILFSQGFTTAKPLSRKVVQLYKLSSEQLSQQNSYDFGMRGVKSVLSMAGNLRRKFPDQSEEMVLIRAMQDSNLPRMIAEDRDLFMGIVQDLFPNVVYQKTANNDFVQCIERSMKNHNYQLNNVFIEKINQVFETCQIRHGVLLMGPAKSGKTVCIRTMAESIGFLRQKVEQEYSADQKKIFDSNFPLTVVNETDIHLINSKAITLNELYGSYDDVSGEWKDGLIGSIMRKALENSKTVELKTHKQFILFDSHVSTEWIESMNSLLDDSKLLCLANSERLKINDYINIMFECESLKHASPATVSRLGIIYYPDCTLAETLKIQTIQMRPAGGFKNMTEDEITAHDQKVLQASIVSSLNQSIVRWDHIVISWFQQGFEKVITFGALHNQIVEQKLNTESIEASVFQRIHGLILKLFAIFVPQGFKFLVTNAQPLLPTNEIQLVRQTLDIFSALLKYNRSLAVLQKNCKQEQLNKFAQENGLNEAQQAQDLTQVDPLDISLIIRFLCVQFLQRNPAVIQSPPGSQKLNEMLKDHVMNSIEMLAIEQVIKQAFLFGYIWSFGGILAAGIKNSREEFDGLLRLMIENCNDQYTVFKNLAPESMPPLEIVAPFENFVTIMPRAVLIPLIPNQGSVFDYYIDWHPILDFQNQVYENFTFLPPSSVIGQDIDRFKAFKNDQVFSITSSQQIAANLTNISNLLTQLSDEQQQLIASEQIRPSSVTFNTFTDLIQPYAYKPRVPFFNIFIETSDTLRYKHLMETLLKSQLPVLLTGTAGSGKTSVVMNMLASLDQRQISQNIQINFSARTSSLRIQQIVEDSLFQKGKTYLPQPGKVGILYIDDMNLPAKDQYECSQPIEFLRFFMDTMGFYDRKELHWKNVENTTLLASCAPPGGGRETLTTRLTSSFTMIAQPESEDDSLCKIYNTILQSFFAFPEYKYSSEIVQSAPGIVKALVQIYHNLSNILKPTPSKLHYSFNLRDVSKVIQGLMRSSAKILKTSDELISIFIHETMRVFADRTISAFDNEQVCKCVTEVLNTCPGTGLKKSMVYESLYEDDGTMKTFEEAVPTNPAFYEAWGNYMKFGAPAEEKIYEQKDSKFVQNIMYQYLDQYNTESGKQKMNLVLFEDAVNYVSKITRILSSERGNLLNVGVGGSGRKSLTRLAAHMCDYKVESIQLKKGYGQSDFHADVKELYIRCGLKGENIVFLLDESQLVSGAILEDINNILNSGIISNLFDQKDMEKIITDTRAQINEQGLADMIDTNNKASVFNYFISKVRDKLHIVLCLSPSGEEFRARLRTYPSLLTCMSIVWFHPWPRSALQDVSKKILTEDLQKVDFESLVGADADAQAKFAKQLAIKLAPVATEIHSNTERLLINYAKETNRRHYLPPATFLDLLSIYSALLNTRIKEISTRLMQFKTGVQRLIDAKAQVETLQKQQQALKPELEKQTIITNELIQKINVETVQVNELRKKATEDAAIVAAQTKDCKMIADDADRDLKACEPIIQEATRAVDNIDSGMIAEMKQVKNPAPLVFLTMQSVAILLSYKPDWQGCVQMFSNASFLQSLKGYDRDNISDSVLKQLKKFTESKQYEISAIEKVSVACKSLAVWVLAIEKYAQVYREVEPKRKRLQQANEDLEQKQAALRVKQEHLAKVEAEFKLLTDKFNKSNNEKIELEKAMELTKARLDRAEKLTGALGDERVRWIKQSEELQELMTMVVGDVFLASCGIGYFGVFNREYRTKLITYWQGLLEIYGIKTSSIQQILQKGLFGLISSDEIVLERWKDCGLPNDMQSIDNALIMDQIMKSKWPLLIDPQNQASAFIKKLEKRIKVIRPTQFGIVHIFEAALHDGDCILLDGVGEKLDPTLSPIIEKQFVTLPNGQQQVNLGGDQPIDVHKDFKLYITTKLQNPRYSPETHAKLQIINFSISVDALEQQILSEVIQLEYPALEETRVELAKDASANKKQLLELADKILHHLSSFQGSVLDNEPLIQVLNESKRVSQIIKEKEIASASTRAEIAKYYSLYNPIGVRAALIYFLISDMSMVEPMYLFALGYYKQLVQQEIKRIDDFHGDQDKISQRVEIIIEKMTFNLFTSISRGLFEKDKTIFSFLLGCRVYQRMGLIKKEEWNLFVKGQVYADIFLSDPLNIEKQTEAQKVMVETVDKAQLSEKLSSQIKVMCNLEYMRSLGQICIHSLNELKDNIQSNKKNQLDMINYIITLDAKLEDKFPVLRDKVSTADTTIFQRLLLIKLIADEFFYMALPQFVESLLDKRYSAIKPQSIKQLYQDSTPFSPMLFIISEGVDPVAQTCQLAEELKQQVSIISLGKGQTPLVQKELAKATAEGRWLFLQNVHLAAADFLPELELIVETINLSSQQTTGTAPQSQLEYLNLPLHQNFRLLLSSTPVDTFPQSVLQASLKCTTEPPLSMKKNILRQLGMIEPAKFEFEALKSQIPSHLNSEGVQSTWKRIVYSLMYFHSQILERKKFGPQGYNLNYDFNDTDLEICILTLEDFFIKSFKSEHDIPSNHFIKLDWPALEFIFSAIHYSGKVNDSWDKRCVGTILRALVHNGVCKCNNPNDSRSNIAHDFVEGDSRYSLSYIQANTSIQDIIQEVQQMPNIDGTKVFGMSSNSDIVNQQSECSRIIARVLGVSSDCLIALQDQQVAEEIVEDTPKEVKDNKEKKGEKLTKEQIQAQFKQRISELNVKVFGIEVKTKSQDEIVKGITEQLLKKLPKQLNINDASQKSIAFDENNIPLCMTTILKQEMERFNLLLSFIKKSLQNIALAIKGDVILSQDLEEQYKSLYIGKVPAAWNKIAYPSLKPLASWFEDLILRVQFMQGWLQVGPPGSYWLSGLYFPQGFITAVLQTHARKYKISVDTLKFEFQFSSVEWESWEAKNFAFEKEPTSVWIHGLYCDCGFFDLQKGKLEQSKEGILYPKLPYIKMIPVESKPDKVDVGYTCPVYKTSQRAGVLSSTGQSTNFILPMIVPTDHTEDYFVRFGTCALCQLDD</sequence>
<keyword evidence="11" id="KW-0206">Cytoskeleton</keyword>
<keyword evidence="6" id="KW-0067">ATP-binding</keyword>
<evidence type="ECO:0000256" key="7">
    <source>
        <dbReference type="ARBA" id="ARBA00023017"/>
    </source>
</evidence>
<dbReference type="InterPro" id="IPR042228">
    <property type="entry name" value="Dynein_linker_3"/>
</dbReference>
<feature type="domain" description="Dynein heavy chain AAA module D4" evidence="19">
    <location>
        <begin position="3088"/>
        <end position="3369"/>
    </location>
</feature>
<reference evidence="25 26" key="1">
    <citation type="submission" date="2024-07" db="EMBL/GenBank/DDBJ databases">
        <authorList>
            <person name="Akdeniz Z."/>
        </authorList>
    </citation>
    <scope>NUCLEOTIDE SEQUENCE [LARGE SCALE GENOMIC DNA]</scope>
</reference>
<dbReference type="Pfam" id="PF12777">
    <property type="entry name" value="MT"/>
    <property type="match status" value="1"/>
</dbReference>
<feature type="coiled-coil region" evidence="13">
    <location>
        <begin position="3587"/>
        <end position="3659"/>
    </location>
</feature>
<dbReference type="InterPro" id="IPR041589">
    <property type="entry name" value="DNAH3_AAA_lid_1"/>
</dbReference>
<dbReference type="Gene3D" id="3.20.180.20">
    <property type="entry name" value="Dynein heavy chain, N-terminal domain 2"/>
    <property type="match status" value="1"/>
</dbReference>
<dbReference type="InterPro" id="IPR042219">
    <property type="entry name" value="AAA_lid_11_sf"/>
</dbReference>
<dbReference type="InterPro" id="IPR024743">
    <property type="entry name" value="Dynein_HC_stalk"/>
</dbReference>
<evidence type="ECO:0000256" key="10">
    <source>
        <dbReference type="ARBA" id="ARBA00023175"/>
    </source>
</evidence>
<dbReference type="InterPro" id="IPR041466">
    <property type="entry name" value="Dynein_AAA5_ext"/>
</dbReference>
<gene>
    <name evidence="25" type="ORF">HINF_LOCUS251</name>
</gene>
<keyword evidence="9" id="KW-0969">Cilium</keyword>
<evidence type="ECO:0000259" key="20">
    <source>
        <dbReference type="Pfam" id="PF12781"/>
    </source>
</evidence>
<comment type="similarity">
    <text evidence="2">Belongs to the dynein heavy chain family.</text>
</comment>
<evidence type="ECO:0000259" key="19">
    <source>
        <dbReference type="Pfam" id="PF12780"/>
    </source>
</evidence>
<dbReference type="InterPro" id="IPR027417">
    <property type="entry name" value="P-loop_NTPase"/>
</dbReference>
<evidence type="ECO:0000313" key="26">
    <source>
        <dbReference type="Proteomes" id="UP001642409"/>
    </source>
</evidence>
<evidence type="ECO:0000256" key="8">
    <source>
        <dbReference type="ARBA" id="ARBA00023054"/>
    </source>
</evidence>
<dbReference type="Gene3D" id="3.10.490.20">
    <property type="match status" value="1"/>
</dbReference>
<evidence type="ECO:0000256" key="9">
    <source>
        <dbReference type="ARBA" id="ARBA00023069"/>
    </source>
</evidence>
<dbReference type="Gene3D" id="1.20.920.30">
    <property type="match status" value="1"/>
</dbReference>
<feature type="region of interest" description="Disordered" evidence="14">
    <location>
        <begin position="1078"/>
        <end position="1128"/>
    </location>
</feature>
<feature type="domain" description="Dynein heavy chain AAA lid" evidence="23">
    <location>
        <begin position="4430"/>
        <end position="4593"/>
    </location>
</feature>
<dbReference type="SUPFAM" id="SSF52540">
    <property type="entry name" value="P-loop containing nucleoside triphosphate hydrolases"/>
    <property type="match status" value="4"/>
</dbReference>
<evidence type="ECO:0000256" key="13">
    <source>
        <dbReference type="SAM" id="Coils"/>
    </source>
</evidence>
<evidence type="ECO:0000259" key="21">
    <source>
        <dbReference type="Pfam" id="PF17852"/>
    </source>
</evidence>
<dbReference type="Pfam" id="PF18198">
    <property type="entry name" value="AAA_lid_11"/>
    <property type="match status" value="1"/>
</dbReference>
<keyword evidence="7" id="KW-0243">Dynein</keyword>
<evidence type="ECO:0000259" key="18">
    <source>
        <dbReference type="Pfam" id="PF12777"/>
    </source>
</evidence>
<keyword evidence="8 13" id="KW-0175">Coiled coil</keyword>
<dbReference type="Pfam" id="PF17857">
    <property type="entry name" value="AAA_lid_1"/>
    <property type="match status" value="1"/>
</dbReference>
<evidence type="ECO:0000256" key="11">
    <source>
        <dbReference type="ARBA" id="ARBA00023212"/>
    </source>
</evidence>
<feature type="compositionally biased region" description="Polar residues" evidence="14">
    <location>
        <begin position="1109"/>
        <end position="1121"/>
    </location>
</feature>
<evidence type="ECO:0000256" key="5">
    <source>
        <dbReference type="ARBA" id="ARBA00022741"/>
    </source>
</evidence>
<feature type="domain" description="Dynein heavy chain ATP-binding dynein motor region" evidence="20">
    <location>
        <begin position="3748"/>
        <end position="3969"/>
    </location>
</feature>
<dbReference type="Pfam" id="PF03028">
    <property type="entry name" value="Dynein_heavy"/>
    <property type="match status" value="1"/>
</dbReference>
<keyword evidence="12" id="KW-0966">Cell projection</keyword>
<evidence type="ECO:0000256" key="4">
    <source>
        <dbReference type="ARBA" id="ARBA00022701"/>
    </source>
</evidence>
<feature type="domain" description="Dynein heavy chain linker" evidence="16">
    <location>
        <begin position="1198"/>
        <end position="1636"/>
    </location>
</feature>
<dbReference type="InterPro" id="IPR043160">
    <property type="entry name" value="Dynein_C_barrel"/>
</dbReference>
<evidence type="ECO:0000256" key="6">
    <source>
        <dbReference type="ARBA" id="ARBA00022840"/>
    </source>
</evidence>
<dbReference type="Pfam" id="PF17852">
    <property type="entry name" value="Dynein_AAA_lid"/>
    <property type="match status" value="1"/>
</dbReference>
<dbReference type="EMBL" id="CAXDID020000001">
    <property type="protein sequence ID" value="CAL5970311.1"/>
    <property type="molecule type" value="Genomic_DNA"/>
</dbReference>
<evidence type="ECO:0000259" key="22">
    <source>
        <dbReference type="Pfam" id="PF17857"/>
    </source>
</evidence>
<feature type="coiled-coil region" evidence="13">
    <location>
        <begin position="993"/>
        <end position="1024"/>
    </location>
</feature>
<evidence type="ECO:0000259" key="23">
    <source>
        <dbReference type="Pfam" id="PF18198"/>
    </source>
</evidence>
<organism evidence="25 26">
    <name type="scientific">Hexamita inflata</name>
    <dbReference type="NCBI Taxonomy" id="28002"/>
    <lineage>
        <taxon>Eukaryota</taxon>
        <taxon>Metamonada</taxon>
        <taxon>Diplomonadida</taxon>
        <taxon>Hexamitidae</taxon>
        <taxon>Hexamitinae</taxon>
        <taxon>Hexamita</taxon>
    </lineage>
</organism>
<dbReference type="InterPro" id="IPR035699">
    <property type="entry name" value="AAA_6"/>
</dbReference>